<reference evidence="4 5" key="1">
    <citation type="submission" date="2017-03" db="EMBL/GenBank/DDBJ databases">
        <title>Genome sequence of Clostridium hungatei DSM 14427.</title>
        <authorList>
            <person name="Poehlein A."/>
            <person name="Daniel R."/>
        </authorList>
    </citation>
    <scope>NUCLEOTIDE SEQUENCE [LARGE SCALE GENOMIC DNA]</scope>
    <source>
        <strain evidence="4 5">DSM 14427</strain>
    </source>
</reference>
<name>A0A1V4SP02_RUMHU</name>
<protein>
    <submittedName>
        <fullName evidence="4">2-hydroxyglutaryl-CoA dehydratase, D-component</fullName>
    </submittedName>
</protein>
<dbReference type="Gene3D" id="3.40.50.11900">
    <property type="match status" value="1"/>
</dbReference>
<gene>
    <name evidence="4" type="ORF">CLHUN_12130</name>
</gene>
<dbReference type="Gene3D" id="1.20.1270.370">
    <property type="match status" value="1"/>
</dbReference>
<dbReference type="GO" id="GO:0051536">
    <property type="term" value="F:iron-sulfur cluster binding"/>
    <property type="evidence" value="ECO:0007669"/>
    <property type="project" value="UniProtKB-KW"/>
</dbReference>
<comment type="similarity">
    <text evidence="2">Belongs to the FldB/FldC dehydratase alpha/beta subunit family.</text>
</comment>
<proteinExistence type="inferred from homology"/>
<keyword evidence="3" id="KW-0408">Iron</keyword>
<evidence type="ECO:0000256" key="1">
    <source>
        <dbReference type="ARBA" id="ARBA00001966"/>
    </source>
</evidence>
<dbReference type="STRING" id="48256.CLHUN_12130"/>
<dbReference type="Pfam" id="PF06050">
    <property type="entry name" value="HGD-D"/>
    <property type="match status" value="1"/>
</dbReference>
<comment type="cofactor">
    <cofactor evidence="1">
        <name>[4Fe-4S] cluster</name>
        <dbReference type="ChEBI" id="CHEBI:49883"/>
    </cofactor>
</comment>
<accession>A0A1V4SP02</accession>
<dbReference type="OrthoDB" id="9810278at2"/>
<dbReference type="Proteomes" id="UP000191554">
    <property type="component" value="Unassembled WGS sequence"/>
</dbReference>
<dbReference type="InterPro" id="IPR010327">
    <property type="entry name" value="FldB/FldC_alpha/beta"/>
</dbReference>
<keyword evidence="3" id="KW-0479">Metal-binding</keyword>
<dbReference type="GO" id="GO:0016836">
    <property type="term" value="F:hydro-lyase activity"/>
    <property type="evidence" value="ECO:0007669"/>
    <property type="project" value="UniProtKB-ARBA"/>
</dbReference>
<dbReference type="PANTHER" id="PTHR30548:SF1">
    <property type="entry name" value="DEHYDRATASE SUBUNIT MJ0007-RELATED"/>
    <property type="match status" value="1"/>
</dbReference>
<comment type="caution">
    <text evidence="4">The sequence shown here is derived from an EMBL/GenBank/DDBJ whole genome shotgun (WGS) entry which is preliminary data.</text>
</comment>
<organism evidence="4 5">
    <name type="scientific">Ruminiclostridium hungatei</name>
    <name type="common">Clostridium hungatei</name>
    <dbReference type="NCBI Taxonomy" id="48256"/>
    <lineage>
        <taxon>Bacteria</taxon>
        <taxon>Bacillati</taxon>
        <taxon>Bacillota</taxon>
        <taxon>Clostridia</taxon>
        <taxon>Eubacteriales</taxon>
        <taxon>Oscillospiraceae</taxon>
        <taxon>Ruminiclostridium</taxon>
    </lineage>
</organism>
<dbReference type="EMBL" id="MZGX01000006">
    <property type="protein sequence ID" value="OPX44981.1"/>
    <property type="molecule type" value="Genomic_DNA"/>
</dbReference>
<keyword evidence="3" id="KW-0411">Iron-sulfur</keyword>
<dbReference type="Gene3D" id="3.40.50.11890">
    <property type="match status" value="1"/>
</dbReference>
<evidence type="ECO:0000256" key="3">
    <source>
        <dbReference type="ARBA" id="ARBA00023014"/>
    </source>
</evidence>
<dbReference type="RefSeq" id="WP_080063665.1">
    <property type="nucleotide sequence ID" value="NZ_MZGX01000006.1"/>
</dbReference>
<evidence type="ECO:0000313" key="4">
    <source>
        <dbReference type="EMBL" id="OPX44981.1"/>
    </source>
</evidence>
<dbReference type="AlphaFoldDB" id="A0A1V4SP02"/>
<keyword evidence="5" id="KW-1185">Reference proteome</keyword>
<evidence type="ECO:0000256" key="2">
    <source>
        <dbReference type="ARBA" id="ARBA00005806"/>
    </source>
</evidence>
<sequence length="463" mass="52450">MSDSNFFSYPEEIKEEFLQTEDIQFRDGSKATPAEVWEFLTKEGPVRYPFAYDHSRYHGRRFSKDMTLPYTLKHNYLILTMNDRMTKAKKNGVPVVFAQGGQSVDPYYAAGAIGLRPASVNIWARGQQEGLNLVQEQVRSSDQKEKAYRATSFEICQSAGYENIQEGTVPVDIIAPYTCLRCSDISYGLEAHRHGGRKDVKLLVVDYPLGDQKNKEWAIEYFAENIRRLTDEISKLTGKKMTAGDLSKEIKLHNEGRRLALEIADLWWSATVPPTSGEDRRYLLQMGGMEIHGDPVATLSVLREARKTIENRVKNGQKGLGVSEKAARLFLCGSCVQVNNHRTEEAGGIVVGTDNHWSDITTIVEEDGDPFYNLAKAILSYPYEQTIQERAQWTIDQINKSRADGALFMYNWGCNTQSAVARAICDQLKKKLNLPTLIIEHEMRGTQSEQLQNRVNAFVEMIQ</sequence>
<evidence type="ECO:0000313" key="5">
    <source>
        <dbReference type="Proteomes" id="UP000191554"/>
    </source>
</evidence>
<dbReference type="PANTHER" id="PTHR30548">
    <property type="entry name" value="2-HYDROXYGLUTARYL-COA DEHYDRATASE, D-COMPONENT-RELATED"/>
    <property type="match status" value="1"/>
</dbReference>